<organism evidence="3 4">
    <name type="scientific">Salinibacillus aidingensis</name>
    <dbReference type="NCBI Taxonomy" id="237684"/>
    <lineage>
        <taxon>Bacteria</taxon>
        <taxon>Bacillati</taxon>
        <taxon>Bacillota</taxon>
        <taxon>Bacilli</taxon>
        <taxon>Bacillales</taxon>
        <taxon>Bacillaceae</taxon>
        <taxon>Salinibacillus</taxon>
    </lineage>
</organism>
<feature type="domain" description="Stage V sporulation protein AA" evidence="2">
    <location>
        <begin position="3"/>
        <end position="88"/>
    </location>
</feature>
<evidence type="ECO:0000313" key="3">
    <source>
        <dbReference type="EMBL" id="GAA0481534.1"/>
    </source>
</evidence>
<dbReference type="RefSeq" id="WP_343836720.1">
    <property type="nucleotide sequence ID" value="NZ_BAAADO010000001.1"/>
</dbReference>
<dbReference type="EMBL" id="BAAADO010000001">
    <property type="protein sequence ID" value="GAA0481534.1"/>
    <property type="molecule type" value="Genomic_DNA"/>
</dbReference>
<dbReference type="InterPro" id="IPR038548">
    <property type="entry name" value="SporV_AA_N_sf"/>
</dbReference>
<feature type="transmembrane region" description="Helical" evidence="1">
    <location>
        <begin position="143"/>
        <end position="161"/>
    </location>
</feature>
<evidence type="ECO:0000313" key="4">
    <source>
        <dbReference type="Proteomes" id="UP001500880"/>
    </source>
</evidence>
<dbReference type="Gene3D" id="2.60.480.10">
    <property type="entry name" value="eubacterium ventriosum atcc domain"/>
    <property type="match status" value="1"/>
</dbReference>
<dbReference type="InterPro" id="IPR021997">
    <property type="entry name" value="SporV_AA"/>
</dbReference>
<keyword evidence="4" id="KW-1185">Reference proteome</keyword>
<feature type="transmembrane region" description="Helical" evidence="1">
    <location>
        <begin position="96"/>
        <end position="119"/>
    </location>
</feature>
<comment type="caution">
    <text evidence="3">The sequence shown here is derived from an EMBL/GenBank/DDBJ whole genome shotgun (WGS) entry which is preliminary data.</text>
</comment>
<dbReference type="Proteomes" id="UP001500880">
    <property type="component" value="Unassembled WGS sequence"/>
</dbReference>
<dbReference type="Pfam" id="PF12164">
    <property type="entry name" value="SporV_AA"/>
    <property type="match status" value="1"/>
</dbReference>
<accession>A0ABN1AQ44</accession>
<protein>
    <submittedName>
        <fullName evidence="3">Stage V sporulation protein SpoVAA</fullName>
    </submittedName>
</protein>
<keyword evidence="1" id="KW-0812">Transmembrane</keyword>
<reference evidence="3 4" key="1">
    <citation type="journal article" date="2019" name="Int. J. Syst. Evol. Microbiol.">
        <title>The Global Catalogue of Microorganisms (GCM) 10K type strain sequencing project: providing services to taxonomists for standard genome sequencing and annotation.</title>
        <authorList>
            <consortium name="The Broad Institute Genomics Platform"/>
            <consortium name="The Broad Institute Genome Sequencing Center for Infectious Disease"/>
            <person name="Wu L."/>
            <person name="Ma J."/>
        </authorList>
    </citation>
    <scope>NUCLEOTIDE SEQUENCE [LARGE SCALE GENOMIC DNA]</scope>
    <source>
        <strain evidence="3 4">JCM 12389</strain>
    </source>
</reference>
<evidence type="ECO:0000259" key="2">
    <source>
        <dbReference type="Pfam" id="PF12164"/>
    </source>
</evidence>
<evidence type="ECO:0000256" key="1">
    <source>
        <dbReference type="SAM" id="Phobius"/>
    </source>
</evidence>
<keyword evidence="1" id="KW-0472">Membrane</keyword>
<keyword evidence="1" id="KW-1133">Transmembrane helix</keyword>
<proteinExistence type="predicted"/>
<name>A0ABN1AQ44_9BACI</name>
<sequence>MGEQVYIRLRHKIKIPKEKKLLLKDIAFITANDHWRKLLENTFIYQVKKDDKNIVVLDIYSVIQLLGNQHPNLEFQSIGPNQTIAYIDVSPKKPRLFIVGFIWLLLFIGSGMAIMNFHYDVSMQEVQQHLHYLLTGKSNPYPLWLQIPYSIGLGLGMILFFNHVFKKRINEEPSPLEVEIHKYQQELDNYVILHENEMSKNDDHD</sequence>
<gene>
    <name evidence="3" type="primary">spoVAA</name>
    <name evidence="3" type="ORF">GCM10008986_02770</name>
</gene>